<dbReference type="Proteomes" id="UP000287866">
    <property type="component" value="Unassembled WGS sequence"/>
</dbReference>
<dbReference type="AlphaFoldDB" id="A0A8T6R1U1"/>
<feature type="transmembrane region" description="Helical" evidence="2">
    <location>
        <begin position="6"/>
        <end position="30"/>
    </location>
</feature>
<reference evidence="3" key="1">
    <citation type="submission" date="2020-03" db="EMBL/GenBank/DDBJ databases">
        <title>Phycicoccus flavus sp. nov., a novel endophytic actinobacterium isolated from branch of Kandelia candel.</title>
        <authorList>
            <person name="Tuo L."/>
        </authorList>
    </citation>
    <scope>NUCLEOTIDE SEQUENCE</scope>
    <source>
        <strain evidence="3">CMS6Z-2</strain>
    </source>
</reference>
<evidence type="ECO:0000313" key="4">
    <source>
        <dbReference type="Proteomes" id="UP000287866"/>
    </source>
</evidence>
<sequence>MSSAVLGVALLAGVGLLVLTAVALVLVLAVRASTSRTASRPDAAPDPHAPAADVDGGPWP</sequence>
<keyword evidence="2" id="KW-0812">Transmembrane</keyword>
<name>A0A8T6R1U1_9MICO</name>
<organism evidence="3 4">
    <name type="scientific">Phycicoccus flavus</name>
    <dbReference type="NCBI Taxonomy" id="2502783"/>
    <lineage>
        <taxon>Bacteria</taxon>
        <taxon>Bacillati</taxon>
        <taxon>Actinomycetota</taxon>
        <taxon>Actinomycetes</taxon>
        <taxon>Micrococcales</taxon>
        <taxon>Intrasporangiaceae</taxon>
        <taxon>Phycicoccus</taxon>
    </lineage>
</organism>
<keyword evidence="2" id="KW-1133">Transmembrane helix</keyword>
<evidence type="ECO:0000256" key="1">
    <source>
        <dbReference type="SAM" id="MobiDB-lite"/>
    </source>
</evidence>
<proteinExistence type="predicted"/>
<feature type="region of interest" description="Disordered" evidence="1">
    <location>
        <begin position="35"/>
        <end position="60"/>
    </location>
</feature>
<comment type="caution">
    <text evidence="3">The sequence shown here is derived from an EMBL/GenBank/DDBJ whole genome shotgun (WGS) entry which is preliminary data.</text>
</comment>
<dbReference type="RefSeq" id="WP_165566298.1">
    <property type="nucleotide sequence ID" value="NZ_SAYU02000011.1"/>
</dbReference>
<accession>A0A8T6R1U1</accession>
<gene>
    <name evidence="3" type="ORF">EPD83_005210</name>
</gene>
<keyword evidence="4" id="KW-1185">Reference proteome</keyword>
<protein>
    <submittedName>
        <fullName evidence="3">Uncharacterized protein</fullName>
    </submittedName>
</protein>
<keyword evidence="2" id="KW-0472">Membrane</keyword>
<feature type="compositionally biased region" description="Low complexity" evidence="1">
    <location>
        <begin position="49"/>
        <end position="60"/>
    </location>
</feature>
<evidence type="ECO:0000256" key="2">
    <source>
        <dbReference type="SAM" id="Phobius"/>
    </source>
</evidence>
<evidence type="ECO:0000313" key="3">
    <source>
        <dbReference type="EMBL" id="NHA67460.1"/>
    </source>
</evidence>
<dbReference type="EMBL" id="SAYU02000011">
    <property type="protein sequence ID" value="NHA67460.1"/>
    <property type="molecule type" value="Genomic_DNA"/>
</dbReference>